<dbReference type="EMBL" id="GL377565">
    <property type="protein sequence ID" value="EFJ37764.1"/>
    <property type="molecule type" value="Genomic_DNA"/>
</dbReference>
<sequence>MPWIAVVVLHSSSCGLNGSVSLSLGGTTVAVCGMVGSGKSSLLSCWHGPEVLHIVRQGAFQALRHPEGFTTLRNLLQELRQYEAFARKSVSSTGSIRLLEPISTRLQSWSGLL</sequence>
<gene>
    <name evidence="1" type="ORF">SELMODRAFT_402334</name>
</gene>
<dbReference type="InParanoid" id="D8QQB3"/>
<dbReference type="KEGG" id="smo:SELMODRAFT_402334"/>
<reference evidence="1 2" key="1">
    <citation type="journal article" date="2011" name="Science">
        <title>The Selaginella genome identifies genetic changes associated with the evolution of vascular plants.</title>
        <authorList>
            <person name="Banks J.A."/>
            <person name="Nishiyama T."/>
            <person name="Hasebe M."/>
            <person name="Bowman J.L."/>
            <person name="Gribskov M."/>
            <person name="dePamphilis C."/>
            <person name="Albert V.A."/>
            <person name="Aono N."/>
            <person name="Aoyama T."/>
            <person name="Ambrose B.A."/>
            <person name="Ashton N.W."/>
            <person name="Axtell M.J."/>
            <person name="Barker E."/>
            <person name="Barker M.S."/>
            <person name="Bennetzen J.L."/>
            <person name="Bonawitz N.D."/>
            <person name="Chapple C."/>
            <person name="Cheng C."/>
            <person name="Correa L.G."/>
            <person name="Dacre M."/>
            <person name="DeBarry J."/>
            <person name="Dreyer I."/>
            <person name="Elias M."/>
            <person name="Engstrom E.M."/>
            <person name="Estelle M."/>
            <person name="Feng L."/>
            <person name="Finet C."/>
            <person name="Floyd S.K."/>
            <person name="Frommer W.B."/>
            <person name="Fujita T."/>
            <person name="Gramzow L."/>
            <person name="Gutensohn M."/>
            <person name="Harholt J."/>
            <person name="Hattori M."/>
            <person name="Heyl A."/>
            <person name="Hirai T."/>
            <person name="Hiwatashi Y."/>
            <person name="Ishikawa M."/>
            <person name="Iwata M."/>
            <person name="Karol K.G."/>
            <person name="Koehler B."/>
            <person name="Kolukisaoglu U."/>
            <person name="Kubo M."/>
            <person name="Kurata T."/>
            <person name="Lalonde S."/>
            <person name="Li K."/>
            <person name="Li Y."/>
            <person name="Litt A."/>
            <person name="Lyons E."/>
            <person name="Manning G."/>
            <person name="Maruyama T."/>
            <person name="Michael T.P."/>
            <person name="Mikami K."/>
            <person name="Miyazaki S."/>
            <person name="Morinaga S."/>
            <person name="Murata T."/>
            <person name="Mueller-Roeber B."/>
            <person name="Nelson D.R."/>
            <person name="Obara M."/>
            <person name="Oguri Y."/>
            <person name="Olmstead R.G."/>
            <person name="Onodera N."/>
            <person name="Petersen B.L."/>
            <person name="Pils B."/>
            <person name="Prigge M."/>
            <person name="Rensing S.A."/>
            <person name="Riano-Pachon D.M."/>
            <person name="Roberts A.W."/>
            <person name="Sato Y."/>
            <person name="Scheller H.V."/>
            <person name="Schulz B."/>
            <person name="Schulz C."/>
            <person name="Shakirov E.V."/>
            <person name="Shibagaki N."/>
            <person name="Shinohara N."/>
            <person name="Shippen D.E."/>
            <person name="Soerensen I."/>
            <person name="Sotooka R."/>
            <person name="Sugimoto N."/>
            <person name="Sugita M."/>
            <person name="Sumikawa N."/>
            <person name="Tanurdzic M."/>
            <person name="Theissen G."/>
            <person name="Ulvskov P."/>
            <person name="Wakazuki S."/>
            <person name="Weng J.K."/>
            <person name="Willats W.W."/>
            <person name="Wipf D."/>
            <person name="Wolf P.G."/>
            <person name="Yang L."/>
            <person name="Zimmer A.D."/>
            <person name="Zhu Q."/>
            <person name="Mitros T."/>
            <person name="Hellsten U."/>
            <person name="Loque D."/>
            <person name="Otillar R."/>
            <person name="Salamov A."/>
            <person name="Schmutz J."/>
            <person name="Shapiro H."/>
            <person name="Lindquist E."/>
            <person name="Lucas S."/>
            <person name="Rokhsar D."/>
            <person name="Grigoriev I.V."/>
        </authorList>
    </citation>
    <scope>NUCLEOTIDE SEQUENCE [LARGE SCALE GENOMIC DNA]</scope>
</reference>
<evidence type="ECO:0000313" key="2">
    <source>
        <dbReference type="Proteomes" id="UP000001514"/>
    </source>
</evidence>
<dbReference type="AlphaFoldDB" id="D8QQB3"/>
<proteinExistence type="predicted"/>
<name>D8QQB3_SELML</name>
<protein>
    <submittedName>
        <fullName evidence="1">Uncharacterized protein</fullName>
    </submittedName>
</protein>
<organism evidence="2">
    <name type="scientific">Selaginella moellendorffii</name>
    <name type="common">Spikemoss</name>
    <dbReference type="NCBI Taxonomy" id="88036"/>
    <lineage>
        <taxon>Eukaryota</taxon>
        <taxon>Viridiplantae</taxon>
        <taxon>Streptophyta</taxon>
        <taxon>Embryophyta</taxon>
        <taxon>Tracheophyta</taxon>
        <taxon>Lycopodiopsida</taxon>
        <taxon>Selaginellales</taxon>
        <taxon>Selaginellaceae</taxon>
        <taxon>Selaginella</taxon>
    </lineage>
</organism>
<accession>D8QQB3</accession>
<evidence type="ECO:0000313" key="1">
    <source>
        <dbReference type="EMBL" id="EFJ37764.1"/>
    </source>
</evidence>
<dbReference type="HOGENOM" id="CLU_2150229_0_0_1"/>
<dbReference type="Proteomes" id="UP000001514">
    <property type="component" value="Unassembled WGS sequence"/>
</dbReference>
<keyword evidence="2" id="KW-1185">Reference proteome</keyword>
<dbReference type="Gramene" id="EFJ37764">
    <property type="protein sequence ID" value="EFJ37764"/>
    <property type="gene ID" value="SELMODRAFT_402334"/>
</dbReference>